<reference evidence="2" key="2">
    <citation type="journal article" date="2017" name="Nat. Plants">
        <title>The Aegilops tauschii genome reveals multiple impacts of transposons.</title>
        <authorList>
            <person name="Zhao G."/>
            <person name="Zou C."/>
            <person name="Li K."/>
            <person name="Wang K."/>
            <person name="Li T."/>
            <person name="Gao L."/>
            <person name="Zhang X."/>
            <person name="Wang H."/>
            <person name="Yang Z."/>
            <person name="Liu X."/>
            <person name="Jiang W."/>
            <person name="Mao L."/>
            <person name="Kong X."/>
            <person name="Jiao Y."/>
            <person name="Jia J."/>
        </authorList>
    </citation>
    <scope>NUCLEOTIDE SEQUENCE [LARGE SCALE GENOMIC DNA]</scope>
    <source>
        <strain evidence="2">cv. AL8/78</strain>
    </source>
</reference>
<keyword evidence="2" id="KW-1185">Reference proteome</keyword>
<dbReference type="InterPro" id="IPR012779">
    <property type="entry name" value="Peptidase_M1_pepN"/>
</dbReference>
<dbReference type="EnsemblPlants" id="AET5Gv20423000.57">
    <property type="protein sequence ID" value="AET5Gv20423000.57"/>
    <property type="gene ID" value="AET5Gv20423000"/>
</dbReference>
<dbReference type="GO" id="GO:0009507">
    <property type="term" value="C:chloroplast"/>
    <property type="evidence" value="ECO:0007669"/>
    <property type="project" value="TreeGrafter"/>
</dbReference>
<accession>A0A453KI31</accession>
<protein>
    <submittedName>
        <fullName evidence="1">Uncharacterized protein</fullName>
    </submittedName>
</protein>
<name>A0A453KI31_AEGTS</name>
<dbReference type="PANTHER" id="PTHR46322:SF1">
    <property type="entry name" value="PUROMYCIN-SENSITIVE AMINOPEPTIDASE"/>
    <property type="match status" value="1"/>
</dbReference>
<proteinExistence type="predicted"/>
<sequence>GQAVTCEDFYAAMCDANNAHLPNFLQWYSQAGTPTVKVTSSYDEGSQAFSLKLRSRSATYPWPTDERANVHTCCCWTC</sequence>
<dbReference type="GO" id="GO:0008270">
    <property type="term" value="F:zinc ion binding"/>
    <property type="evidence" value="ECO:0007669"/>
    <property type="project" value="InterPro"/>
</dbReference>
<reference evidence="1" key="4">
    <citation type="submission" date="2019-03" db="UniProtKB">
        <authorList>
            <consortium name="EnsemblPlants"/>
        </authorList>
    </citation>
    <scope>IDENTIFICATION</scope>
</reference>
<reference evidence="1" key="5">
    <citation type="journal article" date="2021" name="G3 (Bethesda)">
        <title>Aegilops tauschii genome assembly Aet v5.0 features greater sequence contiguity and improved annotation.</title>
        <authorList>
            <person name="Wang L."/>
            <person name="Zhu T."/>
            <person name="Rodriguez J.C."/>
            <person name="Deal K.R."/>
            <person name="Dubcovsky J."/>
            <person name="McGuire P.E."/>
            <person name="Lux T."/>
            <person name="Spannagl M."/>
            <person name="Mayer K.F.X."/>
            <person name="Baldrich P."/>
            <person name="Meyers B.C."/>
            <person name="Huo N."/>
            <person name="Gu Y.Q."/>
            <person name="Zhou H."/>
            <person name="Devos K.M."/>
            <person name="Bennetzen J.L."/>
            <person name="Unver T."/>
            <person name="Budak H."/>
            <person name="Gulick P.J."/>
            <person name="Galiba G."/>
            <person name="Kalapos B."/>
            <person name="Nelson D.R."/>
            <person name="Li P."/>
            <person name="You F.M."/>
            <person name="Luo M.C."/>
            <person name="Dvorak J."/>
        </authorList>
    </citation>
    <scope>NUCLEOTIDE SEQUENCE [LARGE SCALE GENOMIC DNA]</scope>
    <source>
        <strain evidence="1">cv. AL8/78</strain>
    </source>
</reference>
<evidence type="ECO:0000313" key="2">
    <source>
        <dbReference type="Proteomes" id="UP000015105"/>
    </source>
</evidence>
<evidence type="ECO:0000313" key="1">
    <source>
        <dbReference type="EnsemblPlants" id="AET5Gv20423000.57"/>
    </source>
</evidence>
<organism evidence="1 2">
    <name type="scientific">Aegilops tauschii subsp. strangulata</name>
    <name type="common">Goatgrass</name>
    <dbReference type="NCBI Taxonomy" id="200361"/>
    <lineage>
        <taxon>Eukaryota</taxon>
        <taxon>Viridiplantae</taxon>
        <taxon>Streptophyta</taxon>
        <taxon>Embryophyta</taxon>
        <taxon>Tracheophyta</taxon>
        <taxon>Spermatophyta</taxon>
        <taxon>Magnoliopsida</taxon>
        <taxon>Liliopsida</taxon>
        <taxon>Poales</taxon>
        <taxon>Poaceae</taxon>
        <taxon>BOP clade</taxon>
        <taxon>Pooideae</taxon>
        <taxon>Triticodae</taxon>
        <taxon>Triticeae</taxon>
        <taxon>Triticinae</taxon>
        <taxon>Aegilops</taxon>
    </lineage>
</organism>
<dbReference type="PANTHER" id="PTHR46322">
    <property type="entry name" value="PUROMYCIN-SENSITIVE AMINOPEPTIDASE"/>
    <property type="match status" value="1"/>
</dbReference>
<dbReference type="Gramene" id="AET5Gv20423000.57">
    <property type="protein sequence ID" value="AET5Gv20423000.57"/>
    <property type="gene ID" value="AET5Gv20423000"/>
</dbReference>
<reference evidence="1" key="3">
    <citation type="journal article" date="2017" name="Nature">
        <title>Genome sequence of the progenitor of the wheat D genome Aegilops tauschii.</title>
        <authorList>
            <person name="Luo M.C."/>
            <person name="Gu Y.Q."/>
            <person name="Puiu D."/>
            <person name="Wang H."/>
            <person name="Twardziok S.O."/>
            <person name="Deal K.R."/>
            <person name="Huo N."/>
            <person name="Zhu T."/>
            <person name="Wang L."/>
            <person name="Wang Y."/>
            <person name="McGuire P.E."/>
            <person name="Liu S."/>
            <person name="Long H."/>
            <person name="Ramasamy R.K."/>
            <person name="Rodriguez J.C."/>
            <person name="Van S.L."/>
            <person name="Yuan L."/>
            <person name="Wang Z."/>
            <person name="Xia Z."/>
            <person name="Xiao L."/>
            <person name="Anderson O.D."/>
            <person name="Ouyang S."/>
            <person name="Liang Y."/>
            <person name="Zimin A.V."/>
            <person name="Pertea G."/>
            <person name="Qi P."/>
            <person name="Bennetzen J.L."/>
            <person name="Dai X."/>
            <person name="Dawson M.W."/>
            <person name="Muller H.G."/>
            <person name="Kugler K."/>
            <person name="Rivarola-Duarte L."/>
            <person name="Spannagl M."/>
            <person name="Mayer K.F.X."/>
            <person name="Lu F.H."/>
            <person name="Bevan M.W."/>
            <person name="Leroy P."/>
            <person name="Li P."/>
            <person name="You F.M."/>
            <person name="Sun Q."/>
            <person name="Liu Z."/>
            <person name="Lyons E."/>
            <person name="Wicker T."/>
            <person name="Salzberg S.L."/>
            <person name="Devos K.M."/>
            <person name="Dvorak J."/>
        </authorList>
    </citation>
    <scope>NUCLEOTIDE SEQUENCE [LARGE SCALE GENOMIC DNA]</scope>
    <source>
        <strain evidence="1">cv. AL8/78</strain>
    </source>
</reference>
<dbReference type="AlphaFoldDB" id="A0A453KI31"/>
<reference evidence="2" key="1">
    <citation type="journal article" date="2014" name="Science">
        <title>Ancient hybridizations among the ancestral genomes of bread wheat.</title>
        <authorList>
            <consortium name="International Wheat Genome Sequencing Consortium,"/>
            <person name="Marcussen T."/>
            <person name="Sandve S.R."/>
            <person name="Heier L."/>
            <person name="Spannagl M."/>
            <person name="Pfeifer M."/>
            <person name="Jakobsen K.S."/>
            <person name="Wulff B.B."/>
            <person name="Steuernagel B."/>
            <person name="Mayer K.F."/>
            <person name="Olsen O.A."/>
        </authorList>
    </citation>
    <scope>NUCLEOTIDE SEQUENCE [LARGE SCALE GENOMIC DNA]</scope>
    <source>
        <strain evidence="2">cv. AL8/78</strain>
    </source>
</reference>
<dbReference type="Proteomes" id="UP000015105">
    <property type="component" value="Chromosome 5D"/>
</dbReference>